<dbReference type="AlphaFoldDB" id="A0A7X0PHR7"/>
<feature type="domain" description="Tyr recombinase" evidence="3">
    <location>
        <begin position="167"/>
        <end position="352"/>
    </location>
</feature>
<dbReference type="SUPFAM" id="SSF56349">
    <property type="entry name" value="DNA breaking-rejoining enzymes"/>
    <property type="match status" value="1"/>
</dbReference>
<dbReference type="CDD" id="cd00796">
    <property type="entry name" value="INT_Rci_Hp1_C"/>
    <property type="match status" value="1"/>
</dbReference>
<dbReference type="Proteomes" id="UP000575083">
    <property type="component" value="Unassembled WGS sequence"/>
</dbReference>
<dbReference type="InterPro" id="IPR013762">
    <property type="entry name" value="Integrase-like_cat_sf"/>
</dbReference>
<keyword evidence="1" id="KW-0229">DNA integration</keyword>
<dbReference type="GO" id="GO:0003677">
    <property type="term" value="F:DNA binding"/>
    <property type="evidence" value="ECO:0007669"/>
    <property type="project" value="InterPro"/>
</dbReference>
<dbReference type="EMBL" id="JACHLK010000010">
    <property type="protein sequence ID" value="MBB6561984.1"/>
    <property type="molecule type" value="Genomic_DNA"/>
</dbReference>
<comment type="caution">
    <text evidence="4">The sequence shown here is derived from an EMBL/GenBank/DDBJ whole genome shotgun (WGS) entry which is preliminary data.</text>
</comment>
<dbReference type="InterPro" id="IPR011010">
    <property type="entry name" value="DNA_brk_join_enz"/>
</dbReference>
<evidence type="ECO:0000256" key="1">
    <source>
        <dbReference type="ARBA" id="ARBA00022908"/>
    </source>
</evidence>
<keyword evidence="2" id="KW-0233">DNA recombination</keyword>
<sequence>MTSALHPAALKAEVHMSLTMSKQGVYHWRKTIDGHPFFKSTKTDDLKLAQQMAALWEADAIREVFVVGNKPMGLHAVIKAFLDERKGKPGWQSAKGHLGHFLSLPNEKFSDVHEHAVLEVIEKRREAGVAHNTLSVMSSYWLALVRFAESKKWSTCPKIERIKPEKTRLRYLTKEEEAGVFAAIDPNAKYPGKCLRTDRARQTNCDLVTMLLDTGARYREMAQMKWSQVSFAQSTVLIYRPKGGTDTTIVMTDRMKATLTRRKLEASDEWVFPTKRKHNNAYKWMKAACARAGIDVNLGKVTLHTRRHTNATRLLQGGLNIVEVQVQLGHASLQSTMVYLHVTPMAAAEKAAGILNKPAA</sequence>
<evidence type="ECO:0000313" key="4">
    <source>
        <dbReference type="EMBL" id="MBB6561984.1"/>
    </source>
</evidence>
<dbReference type="InterPro" id="IPR050090">
    <property type="entry name" value="Tyrosine_recombinase_XerCD"/>
</dbReference>
<dbReference type="InterPro" id="IPR002104">
    <property type="entry name" value="Integrase_catalytic"/>
</dbReference>
<evidence type="ECO:0000256" key="2">
    <source>
        <dbReference type="ARBA" id="ARBA00023172"/>
    </source>
</evidence>
<evidence type="ECO:0000259" key="3">
    <source>
        <dbReference type="PROSITE" id="PS51898"/>
    </source>
</evidence>
<dbReference type="Pfam" id="PF00589">
    <property type="entry name" value="Phage_integrase"/>
    <property type="match status" value="1"/>
</dbReference>
<organism evidence="4 5">
    <name type="scientific">Acidovorax soli</name>
    <dbReference type="NCBI Taxonomy" id="592050"/>
    <lineage>
        <taxon>Bacteria</taxon>
        <taxon>Pseudomonadati</taxon>
        <taxon>Pseudomonadota</taxon>
        <taxon>Betaproteobacteria</taxon>
        <taxon>Burkholderiales</taxon>
        <taxon>Comamonadaceae</taxon>
        <taxon>Acidovorax</taxon>
    </lineage>
</organism>
<accession>A0A7X0PHR7</accession>
<dbReference type="RefSeq" id="WP_184861563.1">
    <property type="nucleotide sequence ID" value="NZ_JACHLK010000010.1"/>
</dbReference>
<evidence type="ECO:0000313" key="5">
    <source>
        <dbReference type="Proteomes" id="UP000575083"/>
    </source>
</evidence>
<dbReference type="PROSITE" id="PS51898">
    <property type="entry name" value="TYR_RECOMBINASE"/>
    <property type="match status" value="1"/>
</dbReference>
<protein>
    <submittedName>
        <fullName evidence="4">Integrase</fullName>
    </submittedName>
</protein>
<dbReference type="PANTHER" id="PTHR30349">
    <property type="entry name" value="PHAGE INTEGRASE-RELATED"/>
    <property type="match status" value="1"/>
</dbReference>
<proteinExistence type="predicted"/>
<dbReference type="GO" id="GO:0015074">
    <property type="term" value="P:DNA integration"/>
    <property type="evidence" value="ECO:0007669"/>
    <property type="project" value="UniProtKB-KW"/>
</dbReference>
<dbReference type="PANTHER" id="PTHR30349:SF64">
    <property type="entry name" value="PROPHAGE INTEGRASE INTD-RELATED"/>
    <property type="match status" value="1"/>
</dbReference>
<keyword evidence="5" id="KW-1185">Reference proteome</keyword>
<dbReference type="Gene3D" id="1.10.443.10">
    <property type="entry name" value="Intergrase catalytic core"/>
    <property type="match status" value="1"/>
</dbReference>
<gene>
    <name evidence="4" type="ORF">HNP48_004686</name>
</gene>
<dbReference type="GO" id="GO:0006310">
    <property type="term" value="P:DNA recombination"/>
    <property type="evidence" value="ECO:0007669"/>
    <property type="project" value="UniProtKB-KW"/>
</dbReference>
<reference evidence="4 5" key="1">
    <citation type="submission" date="2020-08" db="EMBL/GenBank/DDBJ databases">
        <title>Functional genomics of gut bacteria from endangered species of beetles.</title>
        <authorList>
            <person name="Carlos-Shanley C."/>
        </authorList>
    </citation>
    <scope>NUCLEOTIDE SEQUENCE [LARGE SCALE GENOMIC DNA]</scope>
    <source>
        <strain evidence="4 5">S00198</strain>
    </source>
</reference>
<name>A0A7X0PHR7_9BURK</name>